<dbReference type="RefSeq" id="WP_167072757.1">
    <property type="nucleotide sequence ID" value="NZ_JAAOZC010000003.1"/>
</dbReference>
<sequence>MAICILEKRARRSAALAAACALTGCHPAKSVDFYRQNTVERDAMVNRCLATNGQSWDCTNAITAEAERWGTKDIDGFTVVLSGDATTVANPDAAPSVAPITSAGPSQPTSAPAAPAPRP</sequence>
<proteinExistence type="predicted"/>
<reference evidence="2 3" key="1">
    <citation type="submission" date="2020-03" db="EMBL/GenBank/DDBJ databases">
        <title>Genomic Encyclopedia of Type Strains, Phase III (KMG-III): the genomes of soil and plant-associated and newly described type strains.</title>
        <authorList>
            <person name="Whitman W."/>
        </authorList>
    </citation>
    <scope>NUCLEOTIDE SEQUENCE [LARGE SCALE GENOMIC DNA]</scope>
    <source>
        <strain evidence="2 3">CECT 8804</strain>
    </source>
</reference>
<dbReference type="Proteomes" id="UP000727456">
    <property type="component" value="Unassembled WGS sequence"/>
</dbReference>
<comment type="caution">
    <text evidence="2">The sequence shown here is derived from an EMBL/GenBank/DDBJ whole genome shotgun (WGS) entry which is preliminary data.</text>
</comment>
<evidence type="ECO:0000313" key="3">
    <source>
        <dbReference type="Proteomes" id="UP000727456"/>
    </source>
</evidence>
<name>A0ABX0TUR8_9SPHN</name>
<dbReference type="NCBIfam" id="NF033894">
    <property type="entry name" value="Eex_IncN"/>
    <property type="match status" value="1"/>
</dbReference>
<feature type="region of interest" description="Disordered" evidence="1">
    <location>
        <begin position="90"/>
        <end position="119"/>
    </location>
</feature>
<evidence type="ECO:0000256" key="1">
    <source>
        <dbReference type="SAM" id="MobiDB-lite"/>
    </source>
</evidence>
<keyword evidence="3" id="KW-1185">Reference proteome</keyword>
<feature type="compositionally biased region" description="Low complexity" evidence="1">
    <location>
        <begin position="102"/>
        <end position="113"/>
    </location>
</feature>
<protein>
    <recommendedName>
        <fullName evidence="4">EexN family lipoprotein</fullName>
    </recommendedName>
</protein>
<evidence type="ECO:0008006" key="4">
    <source>
        <dbReference type="Google" id="ProtNLM"/>
    </source>
</evidence>
<dbReference type="EMBL" id="JAAOZC010000003">
    <property type="protein sequence ID" value="NIJ07909.1"/>
    <property type="molecule type" value="Genomic_DNA"/>
</dbReference>
<evidence type="ECO:0000313" key="2">
    <source>
        <dbReference type="EMBL" id="NIJ07909.1"/>
    </source>
</evidence>
<organism evidence="2 3">
    <name type="scientific">Sphingomonas vulcanisoli</name>
    <dbReference type="NCBI Taxonomy" id="1658060"/>
    <lineage>
        <taxon>Bacteria</taxon>
        <taxon>Pseudomonadati</taxon>
        <taxon>Pseudomonadota</taxon>
        <taxon>Alphaproteobacteria</taxon>
        <taxon>Sphingomonadales</taxon>
        <taxon>Sphingomonadaceae</taxon>
        <taxon>Sphingomonas</taxon>
    </lineage>
</organism>
<gene>
    <name evidence="2" type="ORF">FHS31_001519</name>
</gene>
<dbReference type="InterPro" id="IPR047937">
    <property type="entry name" value="Eex_IncN-like"/>
</dbReference>
<accession>A0ABX0TUR8</accession>